<protein>
    <recommendedName>
        <fullName evidence="4">Secreted protein</fullName>
    </recommendedName>
</protein>
<dbReference type="AlphaFoldDB" id="R1I8C7"/>
<dbReference type="EMBL" id="AOUO01000286">
    <property type="protein sequence ID" value="EOD66679.1"/>
    <property type="molecule type" value="Genomic_DNA"/>
</dbReference>
<organism evidence="2 3">
    <name type="scientific">Amycolatopsis vancoresmycina DSM 44592</name>
    <dbReference type="NCBI Taxonomy" id="1292037"/>
    <lineage>
        <taxon>Bacteria</taxon>
        <taxon>Bacillati</taxon>
        <taxon>Actinomycetota</taxon>
        <taxon>Actinomycetes</taxon>
        <taxon>Pseudonocardiales</taxon>
        <taxon>Pseudonocardiaceae</taxon>
        <taxon>Amycolatopsis</taxon>
    </lineage>
</organism>
<evidence type="ECO:0008006" key="4">
    <source>
        <dbReference type="Google" id="ProtNLM"/>
    </source>
</evidence>
<reference evidence="2 3" key="1">
    <citation type="submission" date="2013-02" db="EMBL/GenBank/DDBJ databases">
        <title>Draft genome sequence of Amycolatopsis vancoresmycina strain DSM 44592T.</title>
        <authorList>
            <person name="Kumar S."/>
            <person name="Kaur N."/>
            <person name="Kaur C."/>
            <person name="Raghava G.P.S."/>
            <person name="Mayilraj S."/>
        </authorList>
    </citation>
    <scope>NUCLEOTIDE SEQUENCE [LARGE SCALE GENOMIC DNA]</scope>
    <source>
        <strain evidence="2 3">DSM 44592</strain>
    </source>
</reference>
<keyword evidence="1" id="KW-0732">Signal</keyword>
<name>R1I8C7_9PSEU</name>
<comment type="caution">
    <text evidence="2">The sequence shown here is derived from an EMBL/GenBank/DDBJ whole genome shotgun (WGS) entry which is preliminary data.</text>
</comment>
<feature type="signal peptide" evidence="1">
    <location>
        <begin position="1"/>
        <end position="29"/>
    </location>
</feature>
<accession>R1I8C7</accession>
<dbReference type="OrthoDB" id="7812878at2"/>
<gene>
    <name evidence="2" type="ORF">H480_20304</name>
</gene>
<keyword evidence="3" id="KW-1185">Reference proteome</keyword>
<proteinExistence type="predicted"/>
<evidence type="ECO:0000313" key="2">
    <source>
        <dbReference type="EMBL" id="EOD66679.1"/>
    </source>
</evidence>
<evidence type="ECO:0000256" key="1">
    <source>
        <dbReference type="SAM" id="SignalP"/>
    </source>
</evidence>
<dbReference type="Proteomes" id="UP000014139">
    <property type="component" value="Unassembled WGS sequence"/>
</dbReference>
<feature type="chain" id="PRO_5004361382" description="Secreted protein" evidence="1">
    <location>
        <begin position="30"/>
        <end position="125"/>
    </location>
</feature>
<sequence>MSRYRFGTAVVAVAAASVAALSGVGAASAATTTTTATPATVASGHCPPENVEVDFSNGTWWCFESHANHRYHVNRCDVTELDTGANWVAIWAGPNQANLGYYSRSPYQRFSLGSTFCIGDFHINP</sequence>
<evidence type="ECO:0000313" key="3">
    <source>
        <dbReference type="Proteomes" id="UP000014139"/>
    </source>
</evidence>
<dbReference type="RefSeq" id="WP_003089572.1">
    <property type="nucleotide sequence ID" value="NZ_AOUO01000286.1"/>
</dbReference>